<reference evidence="2" key="1">
    <citation type="submission" date="2012-01" db="EMBL/GenBank/DDBJ databases">
        <title>Phylogeny of Nepomorpha.</title>
        <authorList>
            <person name="Li M."/>
            <person name="Wang J."/>
            <person name="Liu H."/>
            <person name="Bu W."/>
        </authorList>
    </citation>
    <scope>NUCLEOTIDE SEQUENCE</scope>
</reference>
<feature type="non-terminal residue" evidence="2">
    <location>
        <position position="1"/>
    </location>
</feature>
<sequence length="374" mass="40554">FNNNSNASSGASSVTSTTSSFEKLEEDSRSNESGALTSPGLVPVKRHNEVVVKTESGVGNMCASPGSLKKSQAPVVLGTALGGAAAARPDPARMLSPDMGAMKAGTPVQASPLEVPGGAFPRTRSSPTAATAVATATASVTTILRNPAQVNPSLVQIVRCTAPNSFPQRHDYRNNPSYRPQQGYQAREQSYTAARVPTGYPEAGSGYAATRQQARPNGVHTRPPRGYPTQQYQQQYCNPAGYNGYEYPNYQRSGYQGQSYEHAEYPGSTNYGSYQGYEVQNSHHQLQQPQHAEGYYPEQYPEYPAGGKGSTTYYEAPEQYGVSSPDSFPPAPPTRPPDQDHHQQHQAQQQQFNSFQQQYYPEPSHPSENSSSDF</sequence>
<feature type="compositionally biased region" description="Polar residues" evidence="1">
    <location>
        <begin position="281"/>
        <end position="290"/>
    </location>
</feature>
<feature type="compositionally biased region" description="Low complexity" evidence="1">
    <location>
        <begin position="345"/>
        <end position="374"/>
    </location>
</feature>
<gene>
    <name evidence="2" type="primary">pb</name>
</gene>
<feature type="region of interest" description="Disordered" evidence="1">
    <location>
        <begin position="200"/>
        <end position="231"/>
    </location>
</feature>
<evidence type="ECO:0000256" key="1">
    <source>
        <dbReference type="SAM" id="MobiDB-lite"/>
    </source>
</evidence>
<feature type="region of interest" description="Disordered" evidence="1">
    <location>
        <begin position="281"/>
        <end position="374"/>
    </location>
</feature>
<dbReference type="AlphaFoldDB" id="K7THG7"/>
<name>K7THG7_9HEMI</name>
<dbReference type="EMBL" id="JQ409448">
    <property type="protein sequence ID" value="AFW04384.1"/>
    <property type="molecule type" value="Genomic_DNA"/>
</dbReference>
<organism evidence="2">
    <name type="scientific">Nerthra indica</name>
    <dbReference type="NCBI Taxonomy" id="1249914"/>
    <lineage>
        <taxon>Eukaryota</taxon>
        <taxon>Metazoa</taxon>
        <taxon>Ecdysozoa</taxon>
        <taxon>Arthropoda</taxon>
        <taxon>Hexapoda</taxon>
        <taxon>Insecta</taxon>
        <taxon>Pterygota</taxon>
        <taxon>Neoptera</taxon>
        <taxon>Paraneoptera</taxon>
        <taxon>Hemiptera</taxon>
        <taxon>Heteroptera</taxon>
        <taxon>Panheteroptera</taxon>
        <taxon>Nepomorpha</taxon>
        <taxon>Gelastocoridae</taxon>
        <taxon>Nerthra</taxon>
    </lineage>
</organism>
<feature type="compositionally biased region" description="Low complexity" evidence="1">
    <location>
        <begin position="1"/>
        <end position="20"/>
    </location>
</feature>
<feature type="region of interest" description="Disordered" evidence="1">
    <location>
        <begin position="1"/>
        <end position="47"/>
    </location>
</feature>
<proteinExistence type="predicted"/>
<feature type="compositionally biased region" description="Low complexity" evidence="1">
    <location>
        <begin position="292"/>
        <end position="305"/>
    </location>
</feature>
<evidence type="ECO:0000313" key="2">
    <source>
        <dbReference type="EMBL" id="AFW04384.1"/>
    </source>
</evidence>
<feature type="non-terminal residue" evidence="2">
    <location>
        <position position="374"/>
    </location>
</feature>
<feature type="compositionally biased region" description="Pro residues" evidence="1">
    <location>
        <begin position="327"/>
        <end position="336"/>
    </location>
</feature>
<accession>K7THG7</accession>
<protein>
    <submittedName>
        <fullName evidence="2">Proboscipedia</fullName>
    </submittedName>
</protein>